<comment type="caution">
    <text evidence="3">The sequence shown here is derived from an EMBL/GenBank/DDBJ whole genome shotgun (WGS) entry which is preliminary data.</text>
</comment>
<keyword evidence="1" id="KW-0521">NADP</keyword>
<keyword evidence="1" id="KW-0443">Lipid metabolism</keyword>
<comment type="similarity">
    <text evidence="1">Belongs to the fatty acyl-CoA reductase family.</text>
</comment>
<sequence length="443" mass="50140">MGSSLATTTIAISSAKPTRVISFGNSIQSNSSYRTFHIPSASIVIVLEDSKNVLYYALLHENRTSLPQLYAGFRSGVLQTKAYSQSGDKLKETTTSRSAVQEFYDGKAVFVTGGSGFLGRLVIEKLLRSCKGLRHVYMLLREKKGKTPEDRFREIFDVPLYEQLKSEQPDFLAKISILHGDLAVPHLGLSKSHQDILKEHVSCVFHIGASVRFNDKLRKAVYTNVRCVRDLLRIAKEMKQLKSFVHVSTAYSQCRFKDLDEIFYEPVITGDKLLQMVELLDDKVLDDITLKTLLILKLAKENSTFEETSLDGDLPLIILEDQDVTELMCENMDVIDERDEEITRTVTTVLAHNTKEMKRHNLENAVKGMENDLDYDPDFDMQEAIASDSENPSDYNEYGQDLADHDENVVVAENESTLTDKYTKNVRKGKDETIEVKRKGDVC</sequence>
<organism evidence="3 4">
    <name type="scientific">Popillia japonica</name>
    <name type="common">Japanese beetle</name>
    <dbReference type="NCBI Taxonomy" id="7064"/>
    <lineage>
        <taxon>Eukaryota</taxon>
        <taxon>Metazoa</taxon>
        <taxon>Ecdysozoa</taxon>
        <taxon>Arthropoda</taxon>
        <taxon>Hexapoda</taxon>
        <taxon>Insecta</taxon>
        <taxon>Pterygota</taxon>
        <taxon>Neoptera</taxon>
        <taxon>Endopterygota</taxon>
        <taxon>Coleoptera</taxon>
        <taxon>Polyphaga</taxon>
        <taxon>Scarabaeiformia</taxon>
        <taxon>Scarabaeidae</taxon>
        <taxon>Rutelinae</taxon>
        <taxon>Popillia</taxon>
    </lineage>
</organism>
<evidence type="ECO:0000313" key="3">
    <source>
        <dbReference type="EMBL" id="KAK9745170.1"/>
    </source>
</evidence>
<dbReference type="Gene3D" id="3.40.50.720">
    <property type="entry name" value="NAD(P)-binding Rossmann-like Domain"/>
    <property type="match status" value="1"/>
</dbReference>
<protein>
    <recommendedName>
        <fullName evidence="1">Fatty acyl-CoA reductase</fullName>
        <ecNumber evidence="1">1.2.1.84</ecNumber>
    </recommendedName>
</protein>
<proteinExistence type="inferred from homology"/>
<dbReference type="AlphaFoldDB" id="A0AAW1MG69"/>
<dbReference type="PANTHER" id="PTHR11011:SF60">
    <property type="entry name" value="FATTY ACYL-COA REDUCTASE-RELATED"/>
    <property type="match status" value="1"/>
</dbReference>
<dbReference type="GO" id="GO:0102965">
    <property type="term" value="F:alcohol-forming long-chain fatty acyl-CoA reductase activity"/>
    <property type="evidence" value="ECO:0007669"/>
    <property type="project" value="UniProtKB-EC"/>
</dbReference>
<dbReference type="InterPro" id="IPR013120">
    <property type="entry name" value="FAR_NAD-bd"/>
</dbReference>
<accession>A0AAW1MG69</accession>
<dbReference type="EC" id="1.2.1.84" evidence="1"/>
<dbReference type="EMBL" id="JASPKY010000051">
    <property type="protein sequence ID" value="KAK9745170.1"/>
    <property type="molecule type" value="Genomic_DNA"/>
</dbReference>
<reference evidence="3 4" key="1">
    <citation type="journal article" date="2024" name="BMC Genomics">
        <title>De novo assembly and annotation of Popillia japonica's genome with initial clues to its potential as an invasive pest.</title>
        <authorList>
            <person name="Cucini C."/>
            <person name="Boschi S."/>
            <person name="Funari R."/>
            <person name="Cardaioli E."/>
            <person name="Iannotti N."/>
            <person name="Marturano G."/>
            <person name="Paoli F."/>
            <person name="Bruttini M."/>
            <person name="Carapelli A."/>
            <person name="Frati F."/>
            <person name="Nardi F."/>
        </authorList>
    </citation>
    <scope>NUCLEOTIDE SEQUENCE [LARGE SCALE GENOMIC DNA]</scope>
    <source>
        <strain evidence="3">DMR45628</strain>
    </source>
</reference>
<dbReference type="GO" id="GO:0035336">
    <property type="term" value="P:long-chain fatty-acyl-CoA metabolic process"/>
    <property type="evidence" value="ECO:0007669"/>
    <property type="project" value="TreeGrafter"/>
</dbReference>
<keyword evidence="1" id="KW-0560">Oxidoreductase</keyword>
<feature type="domain" description="Thioester reductase (TE)" evidence="2">
    <location>
        <begin position="111"/>
        <end position="281"/>
    </location>
</feature>
<gene>
    <name evidence="3" type="ORF">QE152_g7182</name>
</gene>
<dbReference type="InterPro" id="IPR026055">
    <property type="entry name" value="FAR"/>
</dbReference>
<dbReference type="Proteomes" id="UP001458880">
    <property type="component" value="Unassembled WGS sequence"/>
</dbReference>
<dbReference type="InterPro" id="IPR036291">
    <property type="entry name" value="NAD(P)-bd_dom_sf"/>
</dbReference>
<name>A0AAW1MG69_POPJA</name>
<dbReference type="SUPFAM" id="SSF51735">
    <property type="entry name" value="NAD(P)-binding Rossmann-fold domains"/>
    <property type="match status" value="1"/>
</dbReference>
<evidence type="ECO:0000256" key="1">
    <source>
        <dbReference type="RuleBase" id="RU363097"/>
    </source>
</evidence>
<comment type="catalytic activity">
    <reaction evidence="1">
        <text>a long-chain fatty acyl-CoA + 2 NADPH + 2 H(+) = a long-chain primary fatty alcohol + 2 NADP(+) + CoA</text>
        <dbReference type="Rhea" id="RHEA:52716"/>
        <dbReference type="ChEBI" id="CHEBI:15378"/>
        <dbReference type="ChEBI" id="CHEBI:57287"/>
        <dbReference type="ChEBI" id="CHEBI:57783"/>
        <dbReference type="ChEBI" id="CHEBI:58349"/>
        <dbReference type="ChEBI" id="CHEBI:77396"/>
        <dbReference type="ChEBI" id="CHEBI:83139"/>
        <dbReference type="EC" id="1.2.1.84"/>
    </reaction>
</comment>
<dbReference type="PANTHER" id="PTHR11011">
    <property type="entry name" value="MALE STERILITY PROTEIN 2-RELATED"/>
    <property type="match status" value="1"/>
</dbReference>
<keyword evidence="1" id="KW-0444">Lipid biosynthesis</keyword>
<comment type="function">
    <text evidence="1">Catalyzes the reduction of fatty acyl-CoA to fatty alcohols.</text>
</comment>
<dbReference type="GO" id="GO:0080019">
    <property type="term" value="F:alcohol-forming very long-chain fatty acyl-CoA reductase activity"/>
    <property type="evidence" value="ECO:0007669"/>
    <property type="project" value="InterPro"/>
</dbReference>
<keyword evidence="4" id="KW-1185">Reference proteome</keyword>
<dbReference type="GO" id="GO:0005777">
    <property type="term" value="C:peroxisome"/>
    <property type="evidence" value="ECO:0007669"/>
    <property type="project" value="TreeGrafter"/>
</dbReference>
<evidence type="ECO:0000313" key="4">
    <source>
        <dbReference type="Proteomes" id="UP001458880"/>
    </source>
</evidence>
<evidence type="ECO:0000259" key="2">
    <source>
        <dbReference type="Pfam" id="PF07993"/>
    </source>
</evidence>
<dbReference type="Pfam" id="PF07993">
    <property type="entry name" value="NAD_binding_4"/>
    <property type="match status" value="1"/>
</dbReference>